<proteinExistence type="predicted"/>
<name>A0A915EHZ7_9BILA</name>
<dbReference type="WBParaSite" id="jg5558">
    <property type="protein sequence ID" value="jg5558"/>
    <property type="gene ID" value="jg5558"/>
</dbReference>
<protein>
    <recommendedName>
        <fullName evidence="1">DUF7515 domain-containing protein</fullName>
    </recommendedName>
</protein>
<dbReference type="Proteomes" id="UP000887574">
    <property type="component" value="Unplaced"/>
</dbReference>
<dbReference type="InterPro" id="IPR055937">
    <property type="entry name" value="DUF7515"/>
</dbReference>
<sequence length="102" mass="11986">MRINPGEPKQVEKPSIKKIIYELLLTLNSRARPYTEIRIWKGTFSAFPLALKRIQPALLAYEMGFPTFEAFIKCDEMSKYVSIRLDDDVDKRRSTYLIRTQD</sequence>
<organism evidence="2 3">
    <name type="scientific">Ditylenchus dipsaci</name>
    <dbReference type="NCBI Taxonomy" id="166011"/>
    <lineage>
        <taxon>Eukaryota</taxon>
        <taxon>Metazoa</taxon>
        <taxon>Ecdysozoa</taxon>
        <taxon>Nematoda</taxon>
        <taxon>Chromadorea</taxon>
        <taxon>Rhabditida</taxon>
        <taxon>Tylenchina</taxon>
        <taxon>Tylenchomorpha</taxon>
        <taxon>Sphaerularioidea</taxon>
        <taxon>Anguinidae</taxon>
        <taxon>Anguininae</taxon>
        <taxon>Ditylenchus</taxon>
    </lineage>
</organism>
<keyword evidence="2" id="KW-1185">Reference proteome</keyword>
<accession>A0A915EHZ7</accession>
<feature type="domain" description="DUF7515" evidence="1">
    <location>
        <begin position="15"/>
        <end position="95"/>
    </location>
</feature>
<dbReference type="Pfam" id="PF24359">
    <property type="entry name" value="DUF7515"/>
    <property type="match status" value="1"/>
</dbReference>
<reference evidence="3" key="1">
    <citation type="submission" date="2022-11" db="UniProtKB">
        <authorList>
            <consortium name="WormBaseParasite"/>
        </authorList>
    </citation>
    <scope>IDENTIFICATION</scope>
</reference>
<dbReference type="AlphaFoldDB" id="A0A915EHZ7"/>
<evidence type="ECO:0000259" key="1">
    <source>
        <dbReference type="Pfam" id="PF24359"/>
    </source>
</evidence>
<evidence type="ECO:0000313" key="3">
    <source>
        <dbReference type="WBParaSite" id="jg5558"/>
    </source>
</evidence>
<evidence type="ECO:0000313" key="2">
    <source>
        <dbReference type="Proteomes" id="UP000887574"/>
    </source>
</evidence>